<feature type="region of interest" description="Disordered" evidence="1">
    <location>
        <begin position="350"/>
        <end position="369"/>
    </location>
</feature>
<dbReference type="RefSeq" id="XP_010457430.1">
    <property type="nucleotide sequence ID" value="XM_010459128.2"/>
</dbReference>
<sequence length="426" mass="48165">MGCFWGCFGGRKNRRRQRRREESDQARENKLSVESAKSDHVNVRFPTVDEIPKASVIPISTEICDEAEVKRSPSPTRKRVTFDSKVKTYEHIVVEVNLSEENTEEVKSEERPLESTKTDKSSSSEIVDVVASNSSDSYPSNHRYKNCRESDDDLEEDQLDCSESDFDEDEEYYSDVGFSDDNLHNPIKEVYTEETEEIEAQLRSSVESVKKGNHYDPQGVLNPVENLTQWKSAKSKGRTMQKQSQKENSNFISGQQEKRDSSSLGTDPQNDNITLSFKPKKLRNEDVAIDASLSTWLSTSETGSDCNSVYMYTSTPEKHKSSYSSKPVRINHDDRPVLCALTLEDIKQFSASSTPRKSPSKSPDETPIIGTVGGYWGNHSKTIDCGSETAFKGIPNTTSKYREDKSVSWHSTPFEARLEKALNRDK</sequence>
<keyword evidence="2" id="KW-1185">Reference proteome</keyword>
<evidence type="ECO:0000256" key="1">
    <source>
        <dbReference type="SAM" id="MobiDB-lite"/>
    </source>
</evidence>
<feature type="compositionally biased region" description="Polar residues" evidence="1">
    <location>
        <begin position="262"/>
        <end position="275"/>
    </location>
</feature>
<protein>
    <submittedName>
        <fullName evidence="3 4">Uncharacterized protein LOC104738916</fullName>
    </submittedName>
</protein>
<feature type="compositionally biased region" description="Acidic residues" evidence="1">
    <location>
        <begin position="150"/>
        <end position="173"/>
    </location>
</feature>
<reference evidence="3 4" key="3">
    <citation type="submission" date="2025-05" db="UniProtKB">
        <authorList>
            <consortium name="RefSeq"/>
        </authorList>
    </citation>
    <scope>IDENTIFICATION</scope>
    <source>
        <tissue evidence="3 4">Leaf</tissue>
    </source>
</reference>
<proteinExistence type="predicted"/>
<evidence type="ECO:0000313" key="2">
    <source>
        <dbReference type="Proteomes" id="UP000694864"/>
    </source>
</evidence>
<dbReference type="PANTHER" id="PTHR33318:SF23">
    <property type="entry name" value="EISOSOME PROTEIN"/>
    <property type="match status" value="1"/>
</dbReference>
<feature type="region of interest" description="Disordered" evidence="1">
    <location>
        <begin position="99"/>
        <end position="277"/>
    </location>
</feature>
<feature type="compositionally biased region" description="Basic and acidic residues" evidence="1">
    <location>
        <begin position="104"/>
        <end position="122"/>
    </location>
</feature>
<name>A0ABM0VK49_CAMSA</name>
<feature type="region of interest" description="Disordered" evidence="1">
    <location>
        <begin position="15"/>
        <end position="37"/>
    </location>
</feature>
<reference evidence="2" key="1">
    <citation type="journal article" date="1997" name="Nucleic Acids Res.">
        <title>tRNAscan-SE: a program for improved detection of transfer RNA genes in genomic sequence.</title>
        <authorList>
            <person name="Lowe T.M."/>
            <person name="Eddy S.R."/>
        </authorList>
    </citation>
    <scope>NUCLEOTIDE SEQUENCE [LARGE SCALE GENOMIC DNA]</scope>
    <source>
        <strain evidence="2">r\DH55</strain>
    </source>
</reference>
<dbReference type="GeneID" id="104738916"/>
<feature type="compositionally biased region" description="Basic and acidic residues" evidence="1">
    <location>
        <begin position="181"/>
        <end position="191"/>
    </location>
</feature>
<gene>
    <name evidence="3 4" type="primary">LOC104738916</name>
</gene>
<accession>A0ABM0VK49</accession>
<dbReference type="RefSeq" id="XP_010457432.1">
    <property type="nucleotide sequence ID" value="XM_010459130.1"/>
</dbReference>
<evidence type="ECO:0000313" key="4">
    <source>
        <dbReference type="RefSeq" id="XP_010457432.1"/>
    </source>
</evidence>
<evidence type="ECO:0000313" key="3">
    <source>
        <dbReference type="RefSeq" id="XP_010457430.1"/>
    </source>
</evidence>
<dbReference type="InterPro" id="IPR039300">
    <property type="entry name" value="JASON"/>
</dbReference>
<reference evidence="2" key="2">
    <citation type="journal article" date="2014" name="Nat. Commun.">
        <title>The emerging biofuel crop Camelina sativa retains a highly undifferentiated hexaploid genome structure.</title>
        <authorList>
            <person name="Kagale S."/>
            <person name="Koh C."/>
            <person name="Nixon J."/>
            <person name="Bollina V."/>
            <person name="Clarke W.E."/>
            <person name="Tuteja R."/>
            <person name="Spillane C."/>
            <person name="Robinson S.J."/>
            <person name="Links M.G."/>
            <person name="Clarke C."/>
            <person name="Higgins E.E."/>
            <person name="Huebert T."/>
            <person name="Sharpe A.G."/>
            <person name="Parkin I.A."/>
        </authorList>
    </citation>
    <scope>NUCLEOTIDE SEQUENCE [LARGE SCALE GENOMIC DNA]</scope>
    <source>
        <strain evidence="2">r\DH55</strain>
    </source>
</reference>
<dbReference type="PANTHER" id="PTHR33318">
    <property type="entry name" value="ASPARTYL/GLUTAMYL-TRNA(ASN/GLN) AMIDOTRANSFERASE SUBUNIT"/>
    <property type="match status" value="1"/>
</dbReference>
<feature type="compositionally biased region" description="Polar residues" evidence="1">
    <location>
        <begin position="131"/>
        <end position="140"/>
    </location>
</feature>
<organism evidence="2 4">
    <name type="scientific">Camelina sativa</name>
    <name type="common">False flax</name>
    <name type="synonym">Myagrum sativum</name>
    <dbReference type="NCBI Taxonomy" id="90675"/>
    <lineage>
        <taxon>Eukaryota</taxon>
        <taxon>Viridiplantae</taxon>
        <taxon>Streptophyta</taxon>
        <taxon>Embryophyta</taxon>
        <taxon>Tracheophyta</taxon>
        <taxon>Spermatophyta</taxon>
        <taxon>Magnoliopsida</taxon>
        <taxon>eudicotyledons</taxon>
        <taxon>Gunneridae</taxon>
        <taxon>Pentapetalae</taxon>
        <taxon>rosids</taxon>
        <taxon>malvids</taxon>
        <taxon>Brassicales</taxon>
        <taxon>Brassicaceae</taxon>
        <taxon>Camelineae</taxon>
        <taxon>Camelina</taxon>
    </lineage>
</organism>
<feature type="compositionally biased region" description="Low complexity" evidence="1">
    <location>
        <begin position="350"/>
        <end position="361"/>
    </location>
</feature>
<feature type="compositionally biased region" description="Basic and acidic residues" evidence="1">
    <location>
        <begin position="19"/>
        <end position="37"/>
    </location>
</feature>
<feature type="compositionally biased region" description="Polar residues" evidence="1">
    <location>
        <begin position="240"/>
        <end position="255"/>
    </location>
</feature>
<dbReference type="Proteomes" id="UP000694864">
    <property type="component" value="Chromosome 14"/>
</dbReference>